<dbReference type="PRINTS" id="PR00355">
    <property type="entry name" value="ADRENODOXIN"/>
</dbReference>
<evidence type="ECO:0000256" key="5">
    <source>
        <dbReference type="ARBA" id="ARBA00023014"/>
    </source>
</evidence>
<dbReference type="EMBL" id="JAODAN010000012">
    <property type="protein sequence ID" value="KAK1921048.1"/>
    <property type="molecule type" value="Genomic_DNA"/>
</dbReference>
<feature type="region of interest" description="Disordered" evidence="7">
    <location>
        <begin position="60"/>
        <end position="81"/>
    </location>
</feature>
<dbReference type="InterPro" id="IPR018298">
    <property type="entry name" value="Adrenodoxin_Fe-S_BS"/>
</dbReference>
<reference evidence="9" key="1">
    <citation type="submission" date="2023-02" db="EMBL/GenBank/DDBJ databases">
        <title>Identification and recombinant expression of a fungal hydrolase from Papiliotrema laurentii that hydrolyzes apple cutin and clears colloidal polyester polyurethane.</title>
        <authorList>
            <consortium name="DOE Joint Genome Institute"/>
            <person name="Roman V.A."/>
            <person name="Bojanowski C."/>
            <person name="Crable B.R."/>
            <person name="Wagner D.N."/>
            <person name="Hung C.S."/>
            <person name="Nadeau L.J."/>
            <person name="Schratz L."/>
            <person name="Haridas S."/>
            <person name="Pangilinan J."/>
            <person name="Lipzen A."/>
            <person name="Na H."/>
            <person name="Yan M."/>
            <person name="Ng V."/>
            <person name="Grigoriev I.V."/>
            <person name="Spatafora J.W."/>
            <person name="Barlow D."/>
            <person name="Biffinger J."/>
            <person name="Kelley-Loughnane N."/>
            <person name="Varaljay V.A."/>
            <person name="Crookes-Goodson W.J."/>
        </authorList>
    </citation>
    <scope>NUCLEOTIDE SEQUENCE</scope>
    <source>
        <strain evidence="9">5307AH</strain>
    </source>
</reference>
<evidence type="ECO:0000256" key="7">
    <source>
        <dbReference type="SAM" id="MobiDB-lite"/>
    </source>
</evidence>
<dbReference type="InterPro" id="IPR036010">
    <property type="entry name" value="2Fe-2S_ferredoxin-like_sf"/>
</dbReference>
<dbReference type="AlphaFoldDB" id="A0AAD9CVA9"/>
<dbReference type="GO" id="GO:0140647">
    <property type="term" value="P:P450-containing electron transport chain"/>
    <property type="evidence" value="ECO:0007669"/>
    <property type="project" value="InterPro"/>
</dbReference>
<dbReference type="GO" id="GO:0009055">
    <property type="term" value="F:electron transfer activity"/>
    <property type="evidence" value="ECO:0007669"/>
    <property type="project" value="TreeGrafter"/>
</dbReference>
<name>A0AAD9CVA9_PAPLA</name>
<dbReference type="SUPFAM" id="SSF54292">
    <property type="entry name" value="2Fe-2S ferredoxin-like"/>
    <property type="match status" value="1"/>
</dbReference>
<dbReference type="GO" id="GO:0051537">
    <property type="term" value="F:2 iron, 2 sulfur cluster binding"/>
    <property type="evidence" value="ECO:0007669"/>
    <property type="project" value="UniProtKB-KW"/>
</dbReference>
<dbReference type="GO" id="GO:0046872">
    <property type="term" value="F:metal ion binding"/>
    <property type="evidence" value="ECO:0007669"/>
    <property type="project" value="UniProtKB-KW"/>
</dbReference>
<keyword evidence="2" id="KW-0001">2Fe-2S</keyword>
<dbReference type="PANTHER" id="PTHR23426">
    <property type="entry name" value="FERREDOXIN/ADRENODOXIN"/>
    <property type="match status" value="1"/>
</dbReference>
<dbReference type="PROSITE" id="PS00814">
    <property type="entry name" value="ADX"/>
    <property type="match status" value="1"/>
</dbReference>
<evidence type="ECO:0000256" key="1">
    <source>
        <dbReference type="ARBA" id="ARBA00010914"/>
    </source>
</evidence>
<evidence type="ECO:0000256" key="6">
    <source>
        <dbReference type="ARBA" id="ARBA00034078"/>
    </source>
</evidence>
<gene>
    <name evidence="9" type="ORF">DB88DRAFT_502038</name>
</gene>
<accession>A0AAD9CVA9</accession>
<keyword evidence="10" id="KW-1185">Reference proteome</keyword>
<dbReference type="PROSITE" id="PS51085">
    <property type="entry name" value="2FE2S_FER_2"/>
    <property type="match status" value="1"/>
</dbReference>
<dbReference type="InterPro" id="IPR001055">
    <property type="entry name" value="Adrenodoxin-like"/>
</dbReference>
<evidence type="ECO:0000313" key="9">
    <source>
        <dbReference type="EMBL" id="KAK1921048.1"/>
    </source>
</evidence>
<comment type="cofactor">
    <cofactor evidence="6">
        <name>[2Fe-2S] cluster</name>
        <dbReference type="ChEBI" id="CHEBI:190135"/>
    </cofactor>
</comment>
<evidence type="ECO:0000259" key="8">
    <source>
        <dbReference type="PROSITE" id="PS51085"/>
    </source>
</evidence>
<evidence type="ECO:0000256" key="3">
    <source>
        <dbReference type="ARBA" id="ARBA00022723"/>
    </source>
</evidence>
<comment type="similarity">
    <text evidence="1">Belongs to the adrenodoxin/putidaredoxin family.</text>
</comment>
<dbReference type="InterPro" id="IPR001041">
    <property type="entry name" value="2Fe-2S_ferredoxin-type"/>
</dbReference>
<sequence length="199" mass="21410">MSRPTAGFARRVSALASRSTAASPSLSFAGPSSLSIRAARPMSTMQRTGKKVMTPIAPFARPFSSTPSRQHGEVVRPEPGTGIKLTFQDSKGNEIKTIEGNEGDDILSLAHEYDVDLEGACEGSVACSTCHVIIDPEHYDKLPEPDDEENDMLDLAFGLEDTSRLGCQVKLTKDLDGMVAKLPSATRNMYVDGAKARTH</sequence>
<dbReference type="Pfam" id="PF00111">
    <property type="entry name" value="Fer2"/>
    <property type="match status" value="1"/>
</dbReference>
<dbReference type="Gene3D" id="3.10.20.30">
    <property type="match status" value="1"/>
</dbReference>
<keyword evidence="5" id="KW-0411">Iron-sulfur</keyword>
<dbReference type="GO" id="GO:0005739">
    <property type="term" value="C:mitochondrion"/>
    <property type="evidence" value="ECO:0007669"/>
    <property type="project" value="TreeGrafter"/>
</dbReference>
<evidence type="ECO:0000256" key="4">
    <source>
        <dbReference type="ARBA" id="ARBA00023004"/>
    </source>
</evidence>
<dbReference type="Proteomes" id="UP001182556">
    <property type="component" value="Unassembled WGS sequence"/>
</dbReference>
<dbReference type="PANTHER" id="PTHR23426:SF65">
    <property type="entry name" value="FERREDOXIN-2, MITOCHONDRIAL"/>
    <property type="match status" value="1"/>
</dbReference>
<keyword evidence="3" id="KW-0479">Metal-binding</keyword>
<dbReference type="InterPro" id="IPR012675">
    <property type="entry name" value="Beta-grasp_dom_sf"/>
</dbReference>
<protein>
    <submittedName>
        <fullName evidence="9">2Fe-2S ferredoxin-type domain-containing protein</fullName>
    </submittedName>
</protein>
<evidence type="ECO:0000256" key="2">
    <source>
        <dbReference type="ARBA" id="ARBA00022714"/>
    </source>
</evidence>
<proteinExistence type="inferred from homology"/>
<feature type="domain" description="2Fe-2S ferredoxin-type" evidence="8">
    <location>
        <begin position="81"/>
        <end position="186"/>
    </location>
</feature>
<organism evidence="9 10">
    <name type="scientific">Papiliotrema laurentii</name>
    <name type="common">Cryptococcus laurentii</name>
    <dbReference type="NCBI Taxonomy" id="5418"/>
    <lineage>
        <taxon>Eukaryota</taxon>
        <taxon>Fungi</taxon>
        <taxon>Dikarya</taxon>
        <taxon>Basidiomycota</taxon>
        <taxon>Agaricomycotina</taxon>
        <taxon>Tremellomycetes</taxon>
        <taxon>Tremellales</taxon>
        <taxon>Rhynchogastremaceae</taxon>
        <taxon>Papiliotrema</taxon>
    </lineage>
</organism>
<comment type="caution">
    <text evidence="9">The sequence shown here is derived from an EMBL/GenBank/DDBJ whole genome shotgun (WGS) entry which is preliminary data.</text>
</comment>
<keyword evidence="4" id="KW-0408">Iron</keyword>
<dbReference type="CDD" id="cd00207">
    <property type="entry name" value="fer2"/>
    <property type="match status" value="1"/>
</dbReference>
<evidence type="ECO:0000313" key="10">
    <source>
        <dbReference type="Proteomes" id="UP001182556"/>
    </source>
</evidence>